<dbReference type="Proteomes" id="UP000058660">
    <property type="component" value="Chromosome"/>
</dbReference>
<sequence length="46" mass="4955">MGEGERGLEGKEASLGVPLKGMESLRLSVSLLLAYRPNPTPRYAIP</sequence>
<reference evidence="2" key="1">
    <citation type="journal article" date="2015" name="PLoS ONE">
        <title>Complete Genome Sequence of Thermus aquaticus Y51MC23.</title>
        <authorList>
            <person name="Brumm P.J."/>
            <person name="Monsma S."/>
            <person name="Keough B."/>
            <person name="Jasinovica S."/>
            <person name="Ferguson E."/>
            <person name="Schoenfeld T."/>
            <person name="Lodes M."/>
            <person name="Mead D.A."/>
        </authorList>
    </citation>
    <scope>NUCLEOTIDE SEQUENCE [LARGE SCALE GENOMIC DNA]</scope>
    <source>
        <strain evidence="2">BAA-2747 / Y51MC23</strain>
    </source>
</reference>
<proteinExistence type="predicted"/>
<protein>
    <submittedName>
        <fullName evidence="1">Uncharacterized protein</fullName>
    </submittedName>
</protein>
<gene>
    <name evidence="1" type="ORF">TO73_0829</name>
</gene>
<name>A0ABN4IGR3_THEA5</name>
<evidence type="ECO:0000313" key="2">
    <source>
        <dbReference type="Proteomes" id="UP000058660"/>
    </source>
</evidence>
<evidence type="ECO:0000313" key="1">
    <source>
        <dbReference type="EMBL" id="ALJ90675.1"/>
    </source>
</evidence>
<accession>A0ABN4IGR3</accession>
<keyword evidence="2" id="KW-1185">Reference proteome</keyword>
<dbReference type="EMBL" id="CP010822">
    <property type="protein sequence ID" value="ALJ90675.1"/>
    <property type="molecule type" value="Genomic_DNA"/>
</dbReference>
<organism evidence="1 2">
    <name type="scientific">Thermus aquaticus (strain ATCC BAA-2747 / Y51MC23)</name>
    <dbReference type="NCBI Taxonomy" id="498848"/>
    <lineage>
        <taxon>Bacteria</taxon>
        <taxon>Thermotogati</taxon>
        <taxon>Deinococcota</taxon>
        <taxon>Deinococci</taxon>
        <taxon>Thermales</taxon>
        <taxon>Thermaceae</taxon>
        <taxon>Thermus</taxon>
    </lineage>
</organism>